<comment type="caution">
    <text evidence="1">The sequence shown here is derived from an EMBL/GenBank/DDBJ whole genome shotgun (WGS) entry which is preliminary data.</text>
</comment>
<dbReference type="EMBL" id="RAWI01000210">
    <property type="protein sequence ID" value="RKI02453.1"/>
    <property type="molecule type" value="Genomic_DNA"/>
</dbReference>
<dbReference type="Proteomes" id="UP000278907">
    <property type="component" value="Unassembled WGS sequence"/>
</dbReference>
<evidence type="ECO:0000313" key="1">
    <source>
        <dbReference type="EMBL" id="RKI02453.1"/>
    </source>
</evidence>
<evidence type="ECO:0000313" key="2">
    <source>
        <dbReference type="Proteomes" id="UP000278907"/>
    </source>
</evidence>
<reference evidence="1 2" key="1">
    <citation type="submission" date="2018-09" db="EMBL/GenBank/DDBJ databases">
        <authorList>
            <person name="Livingstone P.G."/>
            <person name="Whitworth D.E."/>
        </authorList>
    </citation>
    <scope>NUCLEOTIDE SEQUENCE [LARGE SCALE GENOMIC DNA]</scope>
    <source>
        <strain evidence="1 2">CA031B</strain>
    </source>
</reference>
<protein>
    <submittedName>
        <fullName evidence="1">Uncharacterized protein</fullName>
    </submittedName>
</protein>
<name>A0ABX9QDZ9_9BACT</name>
<proteinExistence type="predicted"/>
<sequence length="63" mass="7209">MGGLRREVRGGRILAATLRRFQWASARRVAELVKELARAQVRLKRAEALLDLQKKYRTCVSNA</sequence>
<keyword evidence="2" id="KW-1185">Reference proteome</keyword>
<accession>A0ABX9QDZ9</accession>
<organism evidence="1 2">
    <name type="scientific">Corallococcus praedator</name>
    <dbReference type="NCBI Taxonomy" id="2316724"/>
    <lineage>
        <taxon>Bacteria</taxon>
        <taxon>Pseudomonadati</taxon>
        <taxon>Myxococcota</taxon>
        <taxon>Myxococcia</taxon>
        <taxon>Myxococcales</taxon>
        <taxon>Cystobacterineae</taxon>
        <taxon>Myxococcaceae</taxon>
        <taxon>Corallococcus</taxon>
    </lineage>
</organism>
<gene>
    <name evidence="1" type="ORF">D7Y13_24595</name>
</gene>